<dbReference type="InterPro" id="IPR006073">
    <property type="entry name" value="GTP-bd"/>
</dbReference>
<dbReference type="OrthoDB" id="391988at2759"/>
<evidence type="ECO:0000256" key="3">
    <source>
        <dbReference type="ARBA" id="ARBA00037770"/>
    </source>
</evidence>
<evidence type="ECO:0000256" key="4">
    <source>
        <dbReference type="ARBA" id="ARBA00039902"/>
    </source>
</evidence>
<dbReference type="STRING" id="1157962.A0A250XB30"/>
<evidence type="ECO:0000313" key="7">
    <source>
        <dbReference type="EMBL" id="GAX80266.1"/>
    </source>
</evidence>
<dbReference type="Proteomes" id="UP000232323">
    <property type="component" value="Unassembled WGS sequence"/>
</dbReference>
<keyword evidence="8" id="KW-1185">Reference proteome</keyword>
<comment type="caution">
    <text evidence="7">The sequence shown here is derived from an EMBL/GenBank/DDBJ whole genome shotgun (WGS) entry which is preliminary data.</text>
</comment>
<name>A0A250XB30_9CHLO</name>
<dbReference type="Gene3D" id="3.40.50.300">
    <property type="entry name" value="P-loop containing nucleotide triphosphate hydrolases"/>
    <property type="match status" value="1"/>
</dbReference>
<evidence type="ECO:0000256" key="1">
    <source>
        <dbReference type="ARBA" id="ARBA00022741"/>
    </source>
</evidence>
<sequence length="320" mass="35288">MATCCFERHREKHSGPLIFKNKRRHVVVSMVGEPNVGKSSTLNSLLGTHRVAVSSHPGRTKHYQTHFMTADLMLCDCPGLVFPRAGVPLPMQVLYGSYPIARCRDPYSVVSYLCERLWPRLHKAWGLKKVPSEDMEDNRYGTVTAGSSGRPYSKAASTLCAHQDLVQYKTSVTHVEGAGTVAAPRVKAAAETTIHEDVHDGDYGDTIHEDVHNGDYGDTIHEDVHNGDGDTIHEDVHNGDGDTIHKDVHDGDSSGLEKEEAWSTAELLEAVAAHKNWRSRRGGRLDVYRAANWVLRNALAGRPDTCLAFLPPQNTSTGKH</sequence>
<keyword evidence="1" id="KW-0547">Nucleotide-binding</keyword>
<proteinExistence type="predicted"/>
<dbReference type="AlphaFoldDB" id="A0A250XB30"/>
<feature type="region of interest" description="Disordered" evidence="5">
    <location>
        <begin position="230"/>
        <end position="255"/>
    </location>
</feature>
<organism evidence="7 8">
    <name type="scientific">Chlamydomonas eustigma</name>
    <dbReference type="NCBI Taxonomy" id="1157962"/>
    <lineage>
        <taxon>Eukaryota</taxon>
        <taxon>Viridiplantae</taxon>
        <taxon>Chlorophyta</taxon>
        <taxon>core chlorophytes</taxon>
        <taxon>Chlorophyceae</taxon>
        <taxon>CS clade</taxon>
        <taxon>Chlamydomonadales</taxon>
        <taxon>Chlamydomonadaceae</taxon>
        <taxon>Chlamydomonas</taxon>
    </lineage>
</organism>
<keyword evidence="2" id="KW-0342">GTP-binding</keyword>
<reference evidence="7 8" key="1">
    <citation type="submission" date="2017-08" db="EMBL/GenBank/DDBJ databases">
        <title>Acidophilic green algal genome provides insights into adaptation to an acidic environment.</title>
        <authorList>
            <person name="Hirooka S."/>
            <person name="Hirose Y."/>
            <person name="Kanesaki Y."/>
            <person name="Higuchi S."/>
            <person name="Fujiwara T."/>
            <person name="Onuma R."/>
            <person name="Era A."/>
            <person name="Ohbayashi R."/>
            <person name="Uzuka A."/>
            <person name="Nozaki H."/>
            <person name="Yoshikawa H."/>
            <person name="Miyagishima S.Y."/>
        </authorList>
    </citation>
    <scope>NUCLEOTIDE SEQUENCE [LARGE SCALE GENOMIC DNA]</scope>
    <source>
        <strain evidence="7 8">NIES-2499</strain>
    </source>
</reference>
<dbReference type="SUPFAM" id="SSF52540">
    <property type="entry name" value="P-loop containing nucleoside triphosphate hydrolases"/>
    <property type="match status" value="1"/>
</dbReference>
<accession>A0A250XB30</accession>
<dbReference type="EMBL" id="BEGY01000050">
    <property type="protein sequence ID" value="GAX80266.1"/>
    <property type="molecule type" value="Genomic_DNA"/>
</dbReference>
<evidence type="ECO:0000313" key="8">
    <source>
        <dbReference type="Proteomes" id="UP000232323"/>
    </source>
</evidence>
<protein>
    <recommendedName>
        <fullName evidence="4">Guanine nucleotide-binding protein-like 1</fullName>
    </recommendedName>
</protein>
<evidence type="ECO:0000256" key="5">
    <source>
        <dbReference type="SAM" id="MobiDB-lite"/>
    </source>
</evidence>
<gene>
    <name evidence="7" type="ORF">CEUSTIGMA_g7704.t1</name>
</gene>
<dbReference type="InterPro" id="IPR043358">
    <property type="entry name" value="GNL1-like"/>
</dbReference>
<feature type="domain" description="G" evidence="6">
    <location>
        <begin position="28"/>
        <end position="81"/>
    </location>
</feature>
<comment type="function">
    <text evidence="3">Possible regulatory or functional link with the histocompatibility cluster.</text>
</comment>
<dbReference type="GO" id="GO:0003924">
    <property type="term" value="F:GTPase activity"/>
    <property type="evidence" value="ECO:0007669"/>
    <property type="project" value="InterPro"/>
</dbReference>
<evidence type="ECO:0000256" key="2">
    <source>
        <dbReference type="ARBA" id="ARBA00023134"/>
    </source>
</evidence>
<dbReference type="InterPro" id="IPR027417">
    <property type="entry name" value="P-loop_NTPase"/>
</dbReference>
<dbReference type="PANTHER" id="PTHR45709:SF3">
    <property type="entry name" value="GUANINE NUCLEOTIDE-BINDING PROTEIN-LIKE 1"/>
    <property type="match status" value="1"/>
</dbReference>
<dbReference type="Pfam" id="PF01926">
    <property type="entry name" value="MMR_HSR1"/>
    <property type="match status" value="1"/>
</dbReference>
<evidence type="ECO:0000259" key="6">
    <source>
        <dbReference type="Pfam" id="PF01926"/>
    </source>
</evidence>
<dbReference type="PANTHER" id="PTHR45709">
    <property type="entry name" value="LARGE SUBUNIT GTPASE 1 HOMOLOG-RELATED"/>
    <property type="match status" value="1"/>
</dbReference>
<dbReference type="GO" id="GO:0005525">
    <property type="term" value="F:GTP binding"/>
    <property type="evidence" value="ECO:0007669"/>
    <property type="project" value="UniProtKB-KW"/>
</dbReference>